<dbReference type="Gene3D" id="4.10.60.10">
    <property type="entry name" value="Zinc finger, CCHC-type"/>
    <property type="match status" value="1"/>
</dbReference>
<feature type="compositionally biased region" description="Low complexity" evidence="2">
    <location>
        <begin position="62"/>
        <end position="76"/>
    </location>
</feature>
<dbReference type="AlphaFoldDB" id="A0A6A5WYN6"/>
<sequence>MGKNKNRGGGGGRGGRGGGGGGGGGGNNQNRNAVQKNGSKKGITCNNCNKKGHLAKDCRSSNQKNNNNNNNNNNHQKGNKNERSNTLCLRCGYSGHETKNCTAKELPGELWCECGCPYHKSSSQCAWGQDPFARERDQKTATAQICQWCKDSGDGMHTFETCTESKQFRNQLFNKIEREYDSAFSWCWHCGAKDHRTSGCKNERGTIGRAEWTTKVNNIIREWVDKDFSQPSFLTGDVNMGEGHAQIPPVSADIPWCVLCETFNHSTRRRQDRDCDMTKYERNCPVEFRGVAVDAKQPYMPSSVSVPNYGTPFGASHYLPPGSTTGGTIRVSCTNPACGAHLTFPRACPEMGMTLICRSCHMPNQHPTAGYKDPQTELVKTVLEGIKSVTSFGREEEKRKEAWEKRKNDYKHRPSSVLPPTIAGYWPDQQPRYVDCGARRPSTGEPLFHPGNNFNYPGNHQLYFPAIRVQLMPEDLKIQDDMTAPINFSVKGLEYMCMGCRATAIVVDGEKDVVMLDTDAANAAGCGMGQIKFWGTGSEGWFGIAVPYETSRIRLWIG</sequence>
<reference evidence="4" key="1">
    <citation type="journal article" date="2020" name="Stud. Mycol.">
        <title>101 Dothideomycetes genomes: a test case for predicting lifestyles and emergence of pathogens.</title>
        <authorList>
            <person name="Haridas S."/>
            <person name="Albert R."/>
            <person name="Binder M."/>
            <person name="Bloem J."/>
            <person name="Labutti K."/>
            <person name="Salamov A."/>
            <person name="Andreopoulos B."/>
            <person name="Baker S."/>
            <person name="Barry K."/>
            <person name="Bills G."/>
            <person name="Bluhm B."/>
            <person name="Cannon C."/>
            <person name="Castanera R."/>
            <person name="Culley D."/>
            <person name="Daum C."/>
            <person name="Ezra D."/>
            <person name="Gonzalez J."/>
            <person name="Henrissat B."/>
            <person name="Kuo A."/>
            <person name="Liang C."/>
            <person name="Lipzen A."/>
            <person name="Lutzoni F."/>
            <person name="Magnuson J."/>
            <person name="Mondo S."/>
            <person name="Nolan M."/>
            <person name="Ohm R."/>
            <person name="Pangilinan J."/>
            <person name="Park H.-J."/>
            <person name="Ramirez L."/>
            <person name="Alfaro M."/>
            <person name="Sun H."/>
            <person name="Tritt A."/>
            <person name="Yoshinaga Y."/>
            <person name="Zwiers L.-H."/>
            <person name="Turgeon B."/>
            <person name="Goodwin S."/>
            <person name="Spatafora J."/>
            <person name="Crous P."/>
            <person name="Grigoriev I."/>
        </authorList>
    </citation>
    <scope>NUCLEOTIDE SEQUENCE</scope>
    <source>
        <strain evidence="4">CBS 123094</strain>
    </source>
</reference>
<dbReference type="InterPro" id="IPR001878">
    <property type="entry name" value="Znf_CCHC"/>
</dbReference>
<protein>
    <recommendedName>
        <fullName evidence="3">CCHC-type domain-containing protein</fullName>
    </recommendedName>
</protein>
<keyword evidence="1" id="KW-0479">Metal-binding</keyword>
<keyword evidence="1" id="KW-0862">Zinc</keyword>
<evidence type="ECO:0000259" key="3">
    <source>
        <dbReference type="PROSITE" id="PS50158"/>
    </source>
</evidence>
<dbReference type="SMART" id="SM00343">
    <property type="entry name" value="ZnF_C2HC"/>
    <property type="match status" value="3"/>
</dbReference>
<dbReference type="InterPro" id="IPR036875">
    <property type="entry name" value="Znf_CCHC_sf"/>
</dbReference>
<dbReference type="OrthoDB" id="3789666at2759"/>
<evidence type="ECO:0000313" key="4">
    <source>
        <dbReference type="EMBL" id="KAF2006094.1"/>
    </source>
</evidence>
<dbReference type="GO" id="GO:0008270">
    <property type="term" value="F:zinc ion binding"/>
    <property type="evidence" value="ECO:0007669"/>
    <property type="project" value="UniProtKB-KW"/>
</dbReference>
<gene>
    <name evidence="4" type="ORF">P154DRAFT_559719</name>
</gene>
<accession>A0A6A5WYN6</accession>
<dbReference type="GO" id="GO:0003676">
    <property type="term" value="F:nucleic acid binding"/>
    <property type="evidence" value="ECO:0007669"/>
    <property type="project" value="InterPro"/>
</dbReference>
<dbReference type="Proteomes" id="UP000799779">
    <property type="component" value="Unassembled WGS sequence"/>
</dbReference>
<dbReference type="Pfam" id="PF00098">
    <property type="entry name" value="zf-CCHC"/>
    <property type="match status" value="1"/>
</dbReference>
<feature type="region of interest" description="Disordered" evidence="2">
    <location>
        <begin position="54"/>
        <end position="82"/>
    </location>
</feature>
<feature type="compositionally biased region" description="Gly residues" evidence="2">
    <location>
        <begin position="7"/>
        <end position="27"/>
    </location>
</feature>
<dbReference type="SUPFAM" id="SSF57756">
    <property type="entry name" value="Retrovirus zinc finger-like domains"/>
    <property type="match status" value="1"/>
</dbReference>
<keyword evidence="5" id="KW-1185">Reference proteome</keyword>
<feature type="domain" description="CCHC-type" evidence="3">
    <location>
        <begin position="88"/>
        <end position="101"/>
    </location>
</feature>
<feature type="domain" description="CCHC-type" evidence="3">
    <location>
        <begin position="45"/>
        <end position="60"/>
    </location>
</feature>
<dbReference type="PROSITE" id="PS50158">
    <property type="entry name" value="ZF_CCHC"/>
    <property type="match status" value="2"/>
</dbReference>
<dbReference type="EMBL" id="ML977561">
    <property type="protein sequence ID" value="KAF2006094.1"/>
    <property type="molecule type" value="Genomic_DNA"/>
</dbReference>
<proteinExistence type="predicted"/>
<evidence type="ECO:0000256" key="2">
    <source>
        <dbReference type="SAM" id="MobiDB-lite"/>
    </source>
</evidence>
<name>A0A6A5WYN6_9PLEO</name>
<organism evidence="4 5">
    <name type="scientific">Amniculicola lignicola CBS 123094</name>
    <dbReference type="NCBI Taxonomy" id="1392246"/>
    <lineage>
        <taxon>Eukaryota</taxon>
        <taxon>Fungi</taxon>
        <taxon>Dikarya</taxon>
        <taxon>Ascomycota</taxon>
        <taxon>Pezizomycotina</taxon>
        <taxon>Dothideomycetes</taxon>
        <taxon>Pleosporomycetidae</taxon>
        <taxon>Pleosporales</taxon>
        <taxon>Amniculicolaceae</taxon>
        <taxon>Amniculicola</taxon>
    </lineage>
</organism>
<evidence type="ECO:0000313" key="5">
    <source>
        <dbReference type="Proteomes" id="UP000799779"/>
    </source>
</evidence>
<evidence type="ECO:0000256" key="1">
    <source>
        <dbReference type="PROSITE-ProRule" id="PRU00047"/>
    </source>
</evidence>
<feature type="region of interest" description="Disordered" evidence="2">
    <location>
        <begin position="1"/>
        <end position="38"/>
    </location>
</feature>
<keyword evidence="1" id="KW-0863">Zinc-finger</keyword>